<evidence type="ECO:0000313" key="5">
    <source>
        <dbReference type="EMBL" id="KAA8652496.1"/>
    </source>
</evidence>
<feature type="signal peptide" evidence="4">
    <location>
        <begin position="1"/>
        <end position="22"/>
    </location>
</feature>
<evidence type="ECO:0008006" key="9">
    <source>
        <dbReference type="Google" id="ProtNLM"/>
    </source>
</evidence>
<dbReference type="InterPro" id="IPR000560">
    <property type="entry name" value="His_Pase_clade-2"/>
</dbReference>
<name>A0A4S3JIG0_9EURO</name>
<dbReference type="GO" id="GO:0016791">
    <property type="term" value="F:phosphatase activity"/>
    <property type="evidence" value="ECO:0007669"/>
    <property type="project" value="TreeGrafter"/>
</dbReference>
<organism evidence="6 7">
    <name type="scientific">Aspergillus tanneri</name>
    <dbReference type="NCBI Taxonomy" id="1220188"/>
    <lineage>
        <taxon>Eukaryota</taxon>
        <taxon>Fungi</taxon>
        <taxon>Dikarya</taxon>
        <taxon>Ascomycota</taxon>
        <taxon>Pezizomycotina</taxon>
        <taxon>Eurotiomycetes</taxon>
        <taxon>Eurotiomycetidae</taxon>
        <taxon>Eurotiales</taxon>
        <taxon>Aspergillaceae</taxon>
        <taxon>Aspergillus</taxon>
        <taxon>Aspergillus subgen. Circumdati</taxon>
    </lineage>
</organism>
<dbReference type="OrthoDB" id="258392at2759"/>
<dbReference type="RefSeq" id="XP_033431857.1">
    <property type="nucleotide sequence ID" value="XM_033566100.1"/>
</dbReference>
<keyword evidence="3" id="KW-0812">Transmembrane</keyword>
<dbReference type="EMBL" id="SOSA01000163">
    <property type="protein sequence ID" value="THC95296.1"/>
    <property type="molecule type" value="Genomic_DNA"/>
</dbReference>
<evidence type="ECO:0000313" key="6">
    <source>
        <dbReference type="EMBL" id="THC95296.1"/>
    </source>
</evidence>
<evidence type="ECO:0000256" key="3">
    <source>
        <dbReference type="SAM" id="Phobius"/>
    </source>
</evidence>
<evidence type="ECO:0000256" key="4">
    <source>
        <dbReference type="SAM" id="SignalP"/>
    </source>
</evidence>
<feature type="transmembrane region" description="Helical" evidence="3">
    <location>
        <begin position="447"/>
        <end position="474"/>
    </location>
</feature>
<dbReference type="Pfam" id="PF00328">
    <property type="entry name" value="His_Phos_2"/>
    <property type="match status" value="1"/>
</dbReference>
<comment type="similarity">
    <text evidence="1">Belongs to the histidine acid phosphatase family.</text>
</comment>
<dbReference type="VEuPathDB" id="FungiDB:EYZ11_005206"/>
<feature type="region of interest" description="Disordered" evidence="2">
    <location>
        <begin position="537"/>
        <end position="582"/>
    </location>
</feature>
<evidence type="ECO:0000256" key="1">
    <source>
        <dbReference type="ARBA" id="ARBA00005375"/>
    </source>
</evidence>
<dbReference type="Proteomes" id="UP000308092">
    <property type="component" value="Unassembled WGS sequence"/>
</dbReference>
<reference evidence="6 7" key="1">
    <citation type="submission" date="2019-03" db="EMBL/GenBank/DDBJ databases">
        <title>The genome sequence of a newly discovered highly antifungal drug resistant Aspergillus species, Aspergillus tanneri NIH 1004.</title>
        <authorList>
            <person name="Mounaud S."/>
            <person name="Singh I."/>
            <person name="Joardar V."/>
            <person name="Pakala S."/>
            <person name="Pakala S."/>
            <person name="Venepally P."/>
            <person name="Hoover J."/>
            <person name="Nierman W."/>
            <person name="Chung J."/>
            <person name="Losada L."/>
        </authorList>
    </citation>
    <scope>NUCLEOTIDE SEQUENCE [LARGE SCALE GENOMIC DNA]</scope>
    <source>
        <strain evidence="6 7">NIH1004</strain>
    </source>
</reference>
<keyword evidence="3" id="KW-1133">Transmembrane helix</keyword>
<accession>A0A4S3JIG0</accession>
<reference evidence="5 8" key="2">
    <citation type="submission" date="2019-08" db="EMBL/GenBank/DDBJ databases">
        <title>The genome sequence of a newly discovered highly antifungal drug resistant Aspergillus species, Aspergillus tanneri NIH 1004.</title>
        <authorList>
            <person name="Mounaud S."/>
            <person name="Singh I."/>
            <person name="Joardar V."/>
            <person name="Pakala S."/>
            <person name="Pakala S."/>
            <person name="Venepally P."/>
            <person name="Chung J.K."/>
            <person name="Losada L."/>
            <person name="Nierman W.C."/>
        </authorList>
    </citation>
    <scope>NUCLEOTIDE SEQUENCE [LARGE SCALE GENOMIC DNA]</scope>
    <source>
        <strain evidence="5 8">NIH1004</strain>
    </source>
</reference>
<dbReference type="Gene3D" id="3.40.50.1240">
    <property type="entry name" value="Phosphoglycerate mutase-like"/>
    <property type="match status" value="1"/>
</dbReference>
<dbReference type="Proteomes" id="UP000324241">
    <property type="component" value="Unassembled WGS sequence"/>
</dbReference>
<gene>
    <name evidence="5" type="ORF">ATNIH1004_001400</name>
    <name evidence="6" type="ORF">EYZ11_005206</name>
</gene>
<dbReference type="AlphaFoldDB" id="A0A4S3JIG0"/>
<protein>
    <recommendedName>
        <fullName evidence="9">Histidine acid phosphatase</fullName>
    </recommendedName>
</protein>
<dbReference type="InterPro" id="IPR029033">
    <property type="entry name" value="His_PPase_superfam"/>
</dbReference>
<evidence type="ECO:0000313" key="8">
    <source>
        <dbReference type="Proteomes" id="UP000324241"/>
    </source>
</evidence>
<comment type="caution">
    <text evidence="6">The sequence shown here is derived from an EMBL/GenBank/DDBJ whole genome shotgun (WGS) entry which is preliminary data.</text>
</comment>
<evidence type="ECO:0000313" key="7">
    <source>
        <dbReference type="Proteomes" id="UP000308092"/>
    </source>
</evidence>
<feature type="compositionally biased region" description="Basic and acidic residues" evidence="2">
    <location>
        <begin position="537"/>
        <end position="554"/>
    </location>
</feature>
<evidence type="ECO:0000256" key="2">
    <source>
        <dbReference type="SAM" id="MobiDB-lite"/>
    </source>
</evidence>
<keyword evidence="3" id="KW-0472">Membrane</keyword>
<dbReference type="PANTHER" id="PTHR11567:SF127">
    <property type="entry name" value="HISTIDINE ACID PHOSPHATASE"/>
    <property type="match status" value="1"/>
</dbReference>
<proteinExistence type="inferred from homology"/>
<dbReference type="PANTHER" id="PTHR11567">
    <property type="entry name" value="ACID PHOSPHATASE-RELATED"/>
    <property type="match status" value="1"/>
</dbReference>
<dbReference type="STRING" id="1220188.A0A4S3JIG0"/>
<dbReference type="GeneID" id="54324102"/>
<feature type="chain" id="PRO_5036122138" description="Histidine acid phosphatase" evidence="4">
    <location>
        <begin position="23"/>
        <end position="582"/>
    </location>
</feature>
<sequence length="582" mass="63246">MLISNGYASALVAALYASLGWGQELKEQVWGVFAFTLHGDSVPAVMPRPPALTPYGARELYTAGSAFRSRYVAIQSSNNGPSTRIESLSPYAIDPGDIDVLSTTKPSDIASAQAFMQGLYPPLNESYSGTYVDSSYRLANGSVAAAPLRGYQYPQIVTVSSEDPRSITVDGQSACLIHHVANSEYKSSLEVQEIVQTSEGFYTNLYDQALSGVLDRSSANYRNAELISEFLDYQSVHNETLLHHLNQGDIDRARSFADQYIFATNGNTTSSSAIENSTIRTIAGRTLASSILDAFDKNVNLQGTEGMMTLMFGGYEPVVALTSLLRLALPQHNNFYSRPIPGGSIVLELFSLTNEANPTFPGPSQLYVRFLLRNGTDSPEFQSYPLFGHSPSNDAVPYTEFQAELGKFSLGSIQQWCLQCASEAVFCSGVMDVEHNASTSKKGLNPAVAGVIGAVVTLVALAVLAITGFSYFGFHFNRLRISGLRGFKGSNKMASDPDISFKNPTWEDVKPVTNQDPHTPGARGAMVRGHERLGSWELQDHNGNDHTSQGRREGVVSPFDNDSEAEWRTHSALKPVAPRESV</sequence>
<dbReference type="InterPro" id="IPR050645">
    <property type="entry name" value="Histidine_acid_phosphatase"/>
</dbReference>
<keyword evidence="4" id="KW-0732">Signal</keyword>
<dbReference type="EMBL" id="QUQM01000002">
    <property type="protein sequence ID" value="KAA8652496.1"/>
    <property type="molecule type" value="Genomic_DNA"/>
</dbReference>
<keyword evidence="7" id="KW-1185">Reference proteome</keyword>
<dbReference type="SUPFAM" id="SSF53254">
    <property type="entry name" value="Phosphoglycerate mutase-like"/>
    <property type="match status" value="1"/>
</dbReference>